<evidence type="ECO:0000313" key="3">
    <source>
        <dbReference type="Proteomes" id="UP001521150"/>
    </source>
</evidence>
<feature type="compositionally biased region" description="Low complexity" evidence="1">
    <location>
        <begin position="29"/>
        <end position="44"/>
    </location>
</feature>
<accession>A0ABS8Z1H7</accession>
<evidence type="ECO:0000313" key="2">
    <source>
        <dbReference type="EMBL" id="MCE7001793.1"/>
    </source>
</evidence>
<organism evidence="2 3">
    <name type="scientific">Kibdelosporangium philippinense</name>
    <dbReference type="NCBI Taxonomy" id="211113"/>
    <lineage>
        <taxon>Bacteria</taxon>
        <taxon>Bacillati</taxon>
        <taxon>Actinomycetota</taxon>
        <taxon>Actinomycetes</taxon>
        <taxon>Pseudonocardiales</taxon>
        <taxon>Pseudonocardiaceae</taxon>
        <taxon>Kibdelosporangium</taxon>
    </lineage>
</organism>
<proteinExistence type="predicted"/>
<dbReference type="Proteomes" id="UP001521150">
    <property type="component" value="Unassembled WGS sequence"/>
</dbReference>
<dbReference type="EMBL" id="JAJVCN010000001">
    <property type="protein sequence ID" value="MCE7001793.1"/>
    <property type="molecule type" value="Genomic_DNA"/>
</dbReference>
<keyword evidence="3" id="KW-1185">Reference proteome</keyword>
<protein>
    <submittedName>
        <fullName evidence="2">Uncharacterized protein</fullName>
    </submittedName>
</protein>
<dbReference type="RefSeq" id="WP_233722848.1">
    <property type="nucleotide sequence ID" value="NZ_JAJVCN010000001.1"/>
</dbReference>
<sequence>MTRVNQPDSLLTEIRDIKRRLRALETRSAALAQPVAPAADVPNPEETRDDKTE</sequence>
<feature type="region of interest" description="Disordered" evidence="1">
    <location>
        <begin position="28"/>
        <end position="53"/>
    </location>
</feature>
<comment type="caution">
    <text evidence="2">The sequence shown here is derived from an EMBL/GenBank/DDBJ whole genome shotgun (WGS) entry which is preliminary data.</text>
</comment>
<reference evidence="2 3" key="1">
    <citation type="submission" date="2021-12" db="EMBL/GenBank/DDBJ databases">
        <title>Genome sequence of Kibdelosporangium philippinense ATCC 49844.</title>
        <authorList>
            <person name="Fedorov E.A."/>
            <person name="Omeragic M."/>
            <person name="Shalygina K.F."/>
            <person name="Maclea K.S."/>
        </authorList>
    </citation>
    <scope>NUCLEOTIDE SEQUENCE [LARGE SCALE GENOMIC DNA]</scope>
    <source>
        <strain evidence="2 3">ATCC 49844</strain>
    </source>
</reference>
<name>A0ABS8Z1H7_9PSEU</name>
<gene>
    <name evidence="2" type="ORF">LWC34_02900</name>
</gene>
<evidence type="ECO:0000256" key="1">
    <source>
        <dbReference type="SAM" id="MobiDB-lite"/>
    </source>
</evidence>